<dbReference type="InterPro" id="IPR010982">
    <property type="entry name" value="Lambda_DNA-bd_dom_sf"/>
</dbReference>
<keyword evidence="3" id="KW-1185">Reference proteome</keyword>
<gene>
    <name evidence="2" type="ORF">DP114_13770</name>
</gene>
<dbReference type="SUPFAM" id="SSF47413">
    <property type="entry name" value="lambda repressor-like DNA-binding domains"/>
    <property type="match status" value="1"/>
</dbReference>
<dbReference type="AlphaFoldDB" id="A0A856MIL6"/>
<evidence type="ECO:0000313" key="2">
    <source>
        <dbReference type="EMBL" id="QDL08816.1"/>
    </source>
</evidence>
<feature type="domain" description="HTH cro/C1-type" evidence="1">
    <location>
        <begin position="35"/>
        <end position="90"/>
    </location>
</feature>
<dbReference type="EMBL" id="CP030118">
    <property type="protein sequence ID" value="QDL08816.1"/>
    <property type="molecule type" value="Genomic_DNA"/>
</dbReference>
<dbReference type="Proteomes" id="UP000503129">
    <property type="component" value="Chromosome"/>
</dbReference>
<organism evidence="2 3">
    <name type="scientific">Brasilonema sennae CENA114</name>
    <dbReference type="NCBI Taxonomy" id="415709"/>
    <lineage>
        <taxon>Bacteria</taxon>
        <taxon>Bacillati</taxon>
        <taxon>Cyanobacteriota</taxon>
        <taxon>Cyanophyceae</taxon>
        <taxon>Nostocales</taxon>
        <taxon>Scytonemataceae</taxon>
        <taxon>Brasilonema</taxon>
        <taxon>Bromeliae group (in: Brasilonema)</taxon>
    </lineage>
</organism>
<dbReference type="CDD" id="cd00093">
    <property type="entry name" value="HTH_XRE"/>
    <property type="match status" value="1"/>
</dbReference>
<dbReference type="PROSITE" id="PS50943">
    <property type="entry name" value="HTH_CROC1"/>
    <property type="match status" value="1"/>
</dbReference>
<dbReference type="InterPro" id="IPR001387">
    <property type="entry name" value="Cro/C1-type_HTH"/>
</dbReference>
<dbReference type="Pfam" id="PF01381">
    <property type="entry name" value="HTH_3"/>
    <property type="match status" value="1"/>
</dbReference>
<name>A0A856MIL6_9CYAN</name>
<accession>A0A856MIL6</accession>
<reference evidence="2 3" key="1">
    <citation type="submission" date="2018-06" db="EMBL/GenBank/DDBJ databases">
        <title>Comparative genomics of Brasilonema spp. strains.</title>
        <authorList>
            <person name="Alvarenga D.O."/>
            <person name="Fiore M.F."/>
            <person name="Varani A.M."/>
        </authorList>
    </citation>
    <scope>NUCLEOTIDE SEQUENCE [LARGE SCALE GENOMIC DNA]</scope>
    <source>
        <strain evidence="2 3">CENA114</strain>
    </source>
</reference>
<evidence type="ECO:0000259" key="1">
    <source>
        <dbReference type="PROSITE" id="PS50943"/>
    </source>
</evidence>
<dbReference type="Gene3D" id="1.10.260.40">
    <property type="entry name" value="lambda repressor-like DNA-binding domains"/>
    <property type="match status" value="1"/>
</dbReference>
<dbReference type="KEGG" id="bsen:DP114_13770"/>
<proteinExistence type="predicted"/>
<sequence length="91" mass="10289">MSDVEKYIARRKQTDPEFGKDFESGFSSFKIGVLLAQARIEAGITQEELARRLNLHESIIIRIENDGSDVGISTLERYANALGKKLYVEIQ</sequence>
<protein>
    <submittedName>
        <fullName evidence="2">Transcriptional regulator</fullName>
    </submittedName>
</protein>
<dbReference type="GO" id="GO:0003677">
    <property type="term" value="F:DNA binding"/>
    <property type="evidence" value="ECO:0007669"/>
    <property type="project" value="InterPro"/>
</dbReference>
<dbReference type="SMART" id="SM00530">
    <property type="entry name" value="HTH_XRE"/>
    <property type="match status" value="1"/>
</dbReference>
<evidence type="ECO:0000313" key="3">
    <source>
        <dbReference type="Proteomes" id="UP000503129"/>
    </source>
</evidence>